<dbReference type="Proteomes" id="UP000619838">
    <property type="component" value="Unassembled WGS sequence"/>
</dbReference>
<protein>
    <submittedName>
        <fullName evidence="1">YkgJ family cysteine cluster protein</fullName>
    </submittedName>
</protein>
<keyword evidence="2" id="KW-1185">Reference proteome</keyword>
<comment type="caution">
    <text evidence="1">The sequence shown here is derived from an EMBL/GenBank/DDBJ whole genome shotgun (WGS) entry which is preliminary data.</text>
</comment>
<dbReference type="EMBL" id="JADGII010000014">
    <property type="protein sequence ID" value="MBF0637225.1"/>
    <property type="molecule type" value="Genomic_DNA"/>
</dbReference>
<dbReference type="Pfam" id="PF03692">
    <property type="entry name" value="CxxCxxCC"/>
    <property type="match status" value="1"/>
</dbReference>
<dbReference type="RefSeq" id="WP_175187618.1">
    <property type="nucleotide sequence ID" value="NZ_JABVZQ010000013.1"/>
</dbReference>
<dbReference type="PANTHER" id="PTHR35866">
    <property type="entry name" value="PUTATIVE-RELATED"/>
    <property type="match status" value="1"/>
</dbReference>
<proteinExistence type="predicted"/>
<dbReference type="PANTHER" id="PTHR35866:SF1">
    <property type="entry name" value="YKGJ FAMILY CYSTEINE CLUSTER PROTEIN"/>
    <property type="match status" value="1"/>
</dbReference>
<evidence type="ECO:0000313" key="2">
    <source>
        <dbReference type="Proteomes" id="UP000619838"/>
    </source>
</evidence>
<reference evidence="1 2" key="1">
    <citation type="journal article" date="2020" name="Microorganisms">
        <title>Simultaneous Genome Sequencing of Prosthecochloris ethylica and Desulfuromonas acetoxidans within a Syntrophic Mixture Reveals Unique Pili and Protein Interactions.</title>
        <authorList>
            <person name="Kyndt J.A."/>
            <person name="Van Beeumen J.J."/>
            <person name="Meyer T.E."/>
        </authorList>
    </citation>
    <scope>NUCLEOTIDE SEQUENCE [LARGE SCALE GENOMIC DNA]</scope>
    <source>
        <strain evidence="1 2">N3</strain>
    </source>
</reference>
<evidence type="ECO:0000313" key="1">
    <source>
        <dbReference type="EMBL" id="MBF0637225.1"/>
    </source>
</evidence>
<dbReference type="InterPro" id="IPR005358">
    <property type="entry name" value="Puta_zinc/iron-chelating_dom"/>
</dbReference>
<gene>
    <name evidence="1" type="ORF">INT08_08585</name>
</gene>
<name>A0ABR9XTT4_9CHLB</name>
<accession>A0ABR9XTT4</accession>
<sequence>MQIPVMRVRLDEQSRFGFSCGRCLRCCRDKLIQVNPYETARLASRLDISTTQFLERYTTGSGAYLRMLHNGQCCFLGPDGCSVHADKPLVCRLYPLSRHVSRIGDGWFSELEPQQRCGGRYSRETRISDYLADQEALAYMNAADRYLDMLWEMLECAEASSGNRPASAPQHQNQLLSDLLPGTLNWMDMDQLVSRYCRQKNLSPPADIDARMQLHLEALLELFKRGT</sequence>
<organism evidence="1 2">
    <name type="scientific">Prosthecochloris ethylica</name>
    <dbReference type="NCBI Taxonomy" id="2743976"/>
    <lineage>
        <taxon>Bacteria</taxon>
        <taxon>Pseudomonadati</taxon>
        <taxon>Chlorobiota</taxon>
        <taxon>Chlorobiia</taxon>
        <taxon>Chlorobiales</taxon>
        <taxon>Chlorobiaceae</taxon>
        <taxon>Prosthecochloris</taxon>
    </lineage>
</organism>